<keyword evidence="2" id="KW-1185">Reference proteome</keyword>
<evidence type="ECO:0000313" key="1">
    <source>
        <dbReference type="EMBL" id="CAA2969533.1"/>
    </source>
</evidence>
<dbReference type="EMBL" id="CACTIH010001944">
    <property type="protein sequence ID" value="CAA2969533.1"/>
    <property type="molecule type" value="Genomic_DNA"/>
</dbReference>
<protein>
    <submittedName>
        <fullName evidence="1">Nbr1 like</fullName>
    </submittedName>
</protein>
<dbReference type="PANTHER" id="PTHR34656:SF2">
    <property type="entry name" value="TRANSMEMBRANE PROTEIN"/>
    <property type="match status" value="1"/>
</dbReference>
<sequence length="103" mass="11221">MGLSGPEEVHFARPIDLQGAVNAYVASNMVLADQAMVHGGASVLEWGRIAWKRHRVLAKEGNKITSEISIYLVQIVLEERSLDAVACATIMSLMAMAWLRKAG</sequence>
<reference evidence="1 2" key="1">
    <citation type="submission" date="2019-12" db="EMBL/GenBank/DDBJ databases">
        <authorList>
            <person name="Alioto T."/>
            <person name="Alioto T."/>
            <person name="Gomez Garrido J."/>
        </authorList>
    </citation>
    <scope>NUCLEOTIDE SEQUENCE [LARGE SCALE GENOMIC DNA]</scope>
</reference>
<dbReference type="Proteomes" id="UP000594638">
    <property type="component" value="Unassembled WGS sequence"/>
</dbReference>
<dbReference type="OrthoDB" id="1105491at2759"/>
<dbReference type="Gramene" id="OE9A111414T1">
    <property type="protein sequence ID" value="OE9A111414C1"/>
    <property type="gene ID" value="OE9A111414"/>
</dbReference>
<organism evidence="1 2">
    <name type="scientific">Olea europaea subsp. europaea</name>
    <dbReference type="NCBI Taxonomy" id="158383"/>
    <lineage>
        <taxon>Eukaryota</taxon>
        <taxon>Viridiplantae</taxon>
        <taxon>Streptophyta</taxon>
        <taxon>Embryophyta</taxon>
        <taxon>Tracheophyta</taxon>
        <taxon>Spermatophyta</taxon>
        <taxon>Magnoliopsida</taxon>
        <taxon>eudicotyledons</taxon>
        <taxon>Gunneridae</taxon>
        <taxon>Pentapetalae</taxon>
        <taxon>asterids</taxon>
        <taxon>lamiids</taxon>
        <taxon>Lamiales</taxon>
        <taxon>Oleaceae</taxon>
        <taxon>Oleeae</taxon>
        <taxon>Olea</taxon>
    </lineage>
</organism>
<dbReference type="AlphaFoldDB" id="A0A8S0QUG1"/>
<proteinExistence type="predicted"/>
<comment type="caution">
    <text evidence="1">The sequence shown here is derived from an EMBL/GenBank/DDBJ whole genome shotgun (WGS) entry which is preliminary data.</text>
</comment>
<name>A0A8S0QUG1_OLEEU</name>
<gene>
    <name evidence="1" type="ORF">OLEA9_A111414</name>
</gene>
<accession>A0A8S0QUG1</accession>
<dbReference type="PANTHER" id="PTHR34656">
    <property type="entry name" value="PYRROLINE-5-CARBOXYLATE REDUCTASE"/>
    <property type="match status" value="1"/>
</dbReference>
<evidence type="ECO:0000313" key="2">
    <source>
        <dbReference type="Proteomes" id="UP000594638"/>
    </source>
</evidence>